<evidence type="ECO:0000256" key="11">
    <source>
        <dbReference type="SAM" id="SignalP"/>
    </source>
</evidence>
<dbReference type="STRING" id="356882.A0A423WN76"/>
<keyword evidence="5" id="KW-0325">Glycoprotein</keyword>
<name>A0A423WN76_9PEZI</name>
<keyword evidence="8" id="KW-0449">Lipoprotein</keyword>
<dbReference type="AlphaFoldDB" id="A0A423WN76"/>
<evidence type="ECO:0000313" key="14">
    <source>
        <dbReference type="Proteomes" id="UP000283895"/>
    </source>
</evidence>
<evidence type="ECO:0000256" key="5">
    <source>
        <dbReference type="ARBA" id="ARBA00022622"/>
    </source>
</evidence>
<evidence type="ECO:0000256" key="10">
    <source>
        <dbReference type="SAM" id="Phobius"/>
    </source>
</evidence>
<feature type="signal peptide" evidence="11">
    <location>
        <begin position="1"/>
        <end position="18"/>
    </location>
</feature>
<evidence type="ECO:0000313" key="13">
    <source>
        <dbReference type="EMBL" id="ROW04897.1"/>
    </source>
</evidence>
<dbReference type="InterPro" id="IPR038843">
    <property type="entry name" value="Sed1/Spi1"/>
</dbReference>
<evidence type="ECO:0000256" key="9">
    <source>
        <dbReference type="SAM" id="MobiDB-lite"/>
    </source>
</evidence>
<keyword evidence="7" id="KW-1015">Disulfide bond</keyword>
<feature type="region of interest" description="Disordered" evidence="9">
    <location>
        <begin position="199"/>
        <end position="255"/>
    </location>
</feature>
<feature type="transmembrane region" description="Helical" evidence="10">
    <location>
        <begin position="269"/>
        <end position="287"/>
    </location>
</feature>
<dbReference type="GO" id="GO:0005576">
    <property type="term" value="C:extracellular region"/>
    <property type="evidence" value="ECO:0007669"/>
    <property type="project" value="UniProtKB-SubCell"/>
</dbReference>
<reference evidence="13 14" key="1">
    <citation type="submission" date="2015-09" db="EMBL/GenBank/DDBJ databases">
        <title>Host preference determinants of Valsa canker pathogens revealed by comparative genomics.</title>
        <authorList>
            <person name="Yin Z."/>
            <person name="Huang L."/>
        </authorList>
    </citation>
    <scope>NUCLEOTIDE SEQUENCE [LARGE SCALE GENOMIC DNA]</scope>
    <source>
        <strain evidence="13 14">03-1</strain>
    </source>
</reference>
<evidence type="ECO:0000256" key="3">
    <source>
        <dbReference type="ARBA" id="ARBA00010031"/>
    </source>
</evidence>
<dbReference type="GO" id="GO:0098552">
    <property type="term" value="C:side of membrane"/>
    <property type="evidence" value="ECO:0007669"/>
    <property type="project" value="UniProtKB-KW"/>
</dbReference>
<feature type="chain" id="PRO_5019298419" description="CFEM domain-containing protein" evidence="11">
    <location>
        <begin position="19"/>
        <end position="288"/>
    </location>
</feature>
<dbReference type="PANTHER" id="PTHR35523:SF1">
    <property type="entry name" value="CELL WALL PROTEIN SED1"/>
    <property type="match status" value="1"/>
</dbReference>
<proteinExistence type="inferred from homology"/>
<protein>
    <recommendedName>
        <fullName evidence="12">CFEM domain-containing protein</fullName>
    </recommendedName>
</protein>
<evidence type="ECO:0000256" key="7">
    <source>
        <dbReference type="ARBA" id="ARBA00023157"/>
    </source>
</evidence>
<feature type="domain" description="CFEM" evidence="12">
    <location>
        <begin position="31"/>
        <end position="94"/>
    </location>
</feature>
<keyword evidence="14" id="KW-1185">Reference proteome</keyword>
<accession>A0A423WN76</accession>
<evidence type="ECO:0000256" key="8">
    <source>
        <dbReference type="ARBA" id="ARBA00023288"/>
    </source>
</evidence>
<dbReference type="InterPro" id="IPR008427">
    <property type="entry name" value="Extracellular_membr_CFEM_dom"/>
</dbReference>
<dbReference type="PANTHER" id="PTHR35523">
    <property type="entry name" value="CELL WALL PROTEIN SED1"/>
    <property type="match status" value="1"/>
</dbReference>
<sequence>MKFRRAFVALGAATLVAAQNTTVPSNVVDLVDAIPTCGVGCLTEAAVSYECSSTNYTCQCEHYAAIQASAEVCLEANCTYTDITTTGIVHDALCNLVEAASVGAPSMASNTTGHDNRVFSNATTTGIRVVDSFTTWCPKATVVTYEDETYTATEPTMLTVTNCPCTVTTTGAAYATHNATATTSKSNATRTTGVMEATKTAANSGAANTGGTSETGESSGESGATGEAGAGGAAESSGESGGEGAAGTEGSSEAAMPTYAQSEAAANHAGLHVGLAVAFVSVFVLGFH</sequence>
<gene>
    <name evidence="13" type="ORF">VMCG_04903</name>
</gene>
<keyword evidence="6 11" id="KW-0732">Signal</keyword>
<dbReference type="Pfam" id="PF05730">
    <property type="entry name" value="CFEM"/>
    <property type="match status" value="1"/>
</dbReference>
<dbReference type="GO" id="GO:0031505">
    <property type="term" value="P:fungal-type cell wall organization"/>
    <property type="evidence" value="ECO:0007669"/>
    <property type="project" value="InterPro"/>
</dbReference>
<feature type="compositionally biased region" description="Low complexity" evidence="9">
    <location>
        <begin position="199"/>
        <end position="225"/>
    </location>
</feature>
<evidence type="ECO:0000256" key="4">
    <source>
        <dbReference type="ARBA" id="ARBA00022525"/>
    </source>
</evidence>
<keyword evidence="10" id="KW-0812">Transmembrane</keyword>
<keyword evidence="5" id="KW-0336">GPI-anchor</keyword>
<dbReference type="GO" id="GO:0009277">
    <property type="term" value="C:fungal-type cell wall"/>
    <property type="evidence" value="ECO:0007669"/>
    <property type="project" value="TreeGrafter"/>
</dbReference>
<dbReference type="GO" id="GO:0005199">
    <property type="term" value="F:structural constituent of cell wall"/>
    <property type="evidence" value="ECO:0007669"/>
    <property type="project" value="InterPro"/>
</dbReference>
<keyword evidence="4" id="KW-0964">Secreted</keyword>
<comment type="subcellular location">
    <subcellularLocation>
        <location evidence="1">Membrane</location>
        <topology evidence="1">Lipid-anchor</topology>
        <topology evidence="1">GPI-anchor</topology>
    </subcellularLocation>
    <subcellularLocation>
        <location evidence="2">Secreted</location>
    </subcellularLocation>
</comment>
<evidence type="ECO:0000256" key="2">
    <source>
        <dbReference type="ARBA" id="ARBA00004613"/>
    </source>
</evidence>
<organism evidence="13 14">
    <name type="scientific">Cytospora schulzeri</name>
    <dbReference type="NCBI Taxonomy" id="448051"/>
    <lineage>
        <taxon>Eukaryota</taxon>
        <taxon>Fungi</taxon>
        <taxon>Dikarya</taxon>
        <taxon>Ascomycota</taxon>
        <taxon>Pezizomycotina</taxon>
        <taxon>Sordariomycetes</taxon>
        <taxon>Sordariomycetidae</taxon>
        <taxon>Diaporthales</taxon>
        <taxon>Cytosporaceae</taxon>
        <taxon>Cytospora</taxon>
    </lineage>
</organism>
<evidence type="ECO:0000259" key="12">
    <source>
        <dbReference type="Pfam" id="PF05730"/>
    </source>
</evidence>
<comment type="caution">
    <text evidence="13">The sequence shown here is derived from an EMBL/GenBank/DDBJ whole genome shotgun (WGS) entry which is preliminary data.</text>
</comment>
<keyword evidence="10" id="KW-0472">Membrane</keyword>
<evidence type="ECO:0000256" key="1">
    <source>
        <dbReference type="ARBA" id="ARBA00004589"/>
    </source>
</evidence>
<keyword evidence="10" id="KW-1133">Transmembrane helix</keyword>
<dbReference type="Proteomes" id="UP000283895">
    <property type="component" value="Unassembled WGS sequence"/>
</dbReference>
<evidence type="ECO:0000256" key="6">
    <source>
        <dbReference type="ARBA" id="ARBA00022729"/>
    </source>
</evidence>
<dbReference type="EMBL" id="LKEA01000013">
    <property type="protein sequence ID" value="ROW04897.1"/>
    <property type="molecule type" value="Genomic_DNA"/>
</dbReference>
<dbReference type="OrthoDB" id="4094614at2759"/>
<comment type="similarity">
    <text evidence="3">Belongs to the RBT5 family.</text>
</comment>